<accession>A0A843V5Z5</accession>
<name>A0A843V5Z5_COLES</name>
<dbReference type="EMBL" id="NMUH01001348">
    <property type="protein sequence ID" value="MQL91508.1"/>
    <property type="molecule type" value="Genomic_DNA"/>
</dbReference>
<feature type="transmembrane region" description="Helical" evidence="1">
    <location>
        <begin position="24"/>
        <end position="46"/>
    </location>
</feature>
<protein>
    <submittedName>
        <fullName evidence="2">Uncharacterized protein</fullName>
    </submittedName>
</protein>
<evidence type="ECO:0000256" key="1">
    <source>
        <dbReference type="SAM" id="Phobius"/>
    </source>
</evidence>
<feature type="transmembrane region" description="Helical" evidence="1">
    <location>
        <begin position="83"/>
        <end position="102"/>
    </location>
</feature>
<evidence type="ECO:0000313" key="3">
    <source>
        <dbReference type="Proteomes" id="UP000652761"/>
    </source>
</evidence>
<keyword evidence="3" id="KW-1185">Reference proteome</keyword>
<sequence>VVVALCWLVVNSSEVEVRFPRNCVVLVSGCCGVALWVEVSVVWLVATALPSRLRCIAWLPWLRYTVVVLAGAFWWVFHNGALVVLVEVVFLFVFEFLGYAGGTSCVPMVERFASFLAPCVLCQMVV</sequence>
<dbReference type="AlphaFoldDB" id="A0A843V5Z5"/>
<keyword evidence="1" id="KW-1133">Transmembrane helix</keyword>
<comment type="caution">
    <text evidence="2">The sequence shown here is derived from an EMBL/GenBank/DDBJ whole genome shotgun (WGS) entry which is preliminary data.</text>
</comment>
<gene>
    <name evidence="2" type="ORF">Taro_024122</name>
</gene>
<keyword evidence="1" id="KW-0472">Membrane</keyword>
<keyword evidence="1" id="KW-0812">Transmembrane</keyword>
<feature type="transmembrane region" description="Helical" evidence="1">
    <location>
        <begin position="58"/>
        <end position="77"/>
    </location>
</feature>
<evidence type="ECO:0000313" key="2">
    <source>
        <dbReference type="EMBL" id="MQL91508.1"/>
    </source>
</evidence>
<reference evidence="2" key="1">
    <citation type="submission" date="2017-07" db="EMBL/GenBank/DDBJ databases">
        <title>Taro Niue Genome Assembly and Annotation.</title>
        <authorList>
            <person name="Atibalentja N."/>
            <person name="Keating K."/>
            <person name="Fields C.J."/>
        </authorList>
    </citation>
    <scope>NUCLEOTIDE SEQUENCE</scope>
    <source>
        <strain evidence="2">Niue_2</strain>
        <tissue evidence="2">Leaf</tissue>
    </source>
</reference>
<organism evidence="2 3">
    <name type="scientific">Colocasia esculenta</name>
    <name type="common">Wild taro</name>
    <name type="synonym">Arum esculentum</name>
    <dbReference type="NCBI Taxonomy" id="4460"/>
    <lineage>
        <taxon>Eukaryota</taxon>
        <taxon>Viridiplantae</taxon>
        <taxon>Streptophyta</taxon>
        <taxon>Embryophyta</taxon>
        <taxon>Tracheophyta</taxon>
        <taxon>Spermatophyta</taxon>
        <taxon>Magnoliopsida</taxon>
        <taxon>Liliopsida</taxon>
        <taxon>Araceae</taxon>
        <taxon>Aroideae</taxon>
        <taxon>Colocasieae</taxon>
        <taxon>Colocasia</taxon>
    </lineage>
</organism>
<feature type="non-terminal residue" evidence="2">
    <location>
        <position position="1"/>
    </location>
</feature>
<proteinExistence type="predicted"/>
<dbReference type="Proteomes" id="UP000652761">
    <property type="component" value="Unassembled WGS sequence"/>
</dbReference>